<comment type="similarity">
    <text evidence="2 9">Belongs to the SecG family.</text>
</comment>
<feature type="transmembrane region" description="Helical" evidence="9">
    <location>
        <begin position="49"/>
        <end position="71"/>
    </location>
</feature>
<evidence type="ECO:0000256" key="6">
    <source>
        <dbReference type="ARBA" id="ARBA00022989"/>
    </source>
</evidence>
<dbReference type="GO" id="GO:0009306">
    <property type="term" value="P:protein secretion"/>
    <property type="evidence" value="ECO:0007669"/>
    <property type="project" value="UniProtKB-UniRule"/>
</dbReference>
<keyword evidence="7 9" id="KW-0811">Translocation</keyword>
<accession>A0A1G2KW49</accession>
<keyword evidence="6 9" id="KW-1133">Transmembrane helix</keyword>
<protein>
    <recommendedName>
        <fullName evidence="9">Protein-export membrane protein SecG</fullName>
    </recommendedName>
</protein>
<dbReference type="Pfam" id="PF03840">
    <property type="entry name" value="SecG"/>
    <property type="match status" value="1"/>
</dbReference>
<comment type="subcellular location">
    <subcellularLocation>
        <location evidence="9">Cell membrane</location>
        <topology evidence="9">Multi-pass membrane protein</topology>
    </subcellularLocation>
    <subcellularLocation>
        <location evidence="1">Membrane</location>
        <topology evidence="1">Multi-pass membrane protein</topology>
    </subcellularLocation>
</comment>
<dbReference type="GO" id="GO:0015450">
    <property type="term" value="F:protein-transporting ATPase activity"/>
    <property type="evidence" value="ECO:0007669"/>
    <property type="project" value="UniProtKB-UniRule"/>
</dbReference>
<keyword evidence="8 9" id="KW-0472">Membrane</keyword>
<sequence length="72" mass="7812">MLIFLTYFQIIVSILLMIAILLQRRGGGLSPVLGGSGGFYRSRRGVERVLFTGTIVLAVLFLAGAAMNIIVR</sequence>
<evidence type="ECO:0000256" key="3">
    <source>
        <dbReference type="ARBA" id="ARBA00022448"/>
    </source>
</evidence>
<dbReference type="GO" id="GO:0005886">
    <property type="term" value="C:plasma membrane"/>
    <property type="evidence" value="ECO:0007669"/>
    <property type="project" value="UniProtKB-SubCell"/>
</dbReference>
<dbReference type="Proteomes" id="UP000177177">
    <property type="component" value="Unassembled WGS sequence"/>
</dbReference>
<comment type="function">
    <text evidence="9">Involved in protein export. Participates in an early event of protein translocation.</text>
</comment>
<gene>
    <name evidence="10" type="ORF">A3C92_01500</name>
</gene>
<keyword evidence="3 9" id="KW-0813">Transport</keyword>
<evidence type="ECO:0000256" key="9">
    <source>
        <dbReference type="RuleBase" id="RU365087"/>
    </source>
</evidence>
<comment type="caution">
    <text evidence="10">The sequence shown here is derived from an EMBL/GenBank/DDBJ whole genome shotgun (WGS) entry which is preliminary data.</text>
</comment>
<evidence type="ECO:0000256" key="7">
    <source>
        <dbReference type="ARBA" id="ARBA00023010"/>
    </source>
</evidence>
<keyword evidence="4 9" id="KW-0812">Transmembrane</keyword>
<name>A0A1G2KW49_9BACT</name>
<feature type="transmembrane region" description="Helical" evidence="9">
    <location>
        <begin position="6"/>
        <end position="22"/>
    </location>
</feature>
<dbReference type="EMBL" id="MHQN01000030">
    <property type="protein sequence ID" value="OHA02842.1"/>
    <property type="molecule type" value="Genomic_DNA"/>
</dbReference>
<dbReference type="NCBIfam" id="TIGR00810">
    <property type="entry name" value="secG"/>
    <property type="match status" value="1"/>
</dbReference>
<keyword evidence="5 9" id="KW-0653">Protein transport</keyword>
<evidence type="ECO:0000256" key="5">
    <source>
        <dbReference type="ARBA" id="ARBA00022927"/>
    </source>
</evidence>
<evidence type="ECO:0000313" key="11">
    <source>
        <dbReference type="Proteomes" id="UP000177177"/>
    </source>
</evidence>
<proteinExistence type="inferred from homology"/>
<evidence type="ECO:0000256" key="2">
    <source>
        <dbReference type="ARBA" id="ARBA00008445"/>
    </source>
</evidence>
<evidence type="ECO:0000313" key="10">
    <source>
        <dbReference type="EMBL" id="OHA02842.1"/>
    </source>
</evidence>
<dbReference type="InterPro" id="IPR004692">
    <property type="entry name" value="SecG"/>
</dbReference>
<reference evidence="10 11" key="1">
    <citation type="journal article" date="2016" name="Nat. Commun.">
        <title>Thousands of microbial genomes shed light on interconnected biogeochemical processes in an aquifer system.</title>
        <authorList>
            <person name="Anantharaman K."/>
            <person name="Brown C.T."/>
            <person name="Hug L.A."/>
            <person name="Sharon I."/>
            <person name="Castelle C.J."/>
            <person name="Probst A.J."/>
            <person name="Thomas B.C."/>
            <person name="Singh A."/>
            <person name="Wilkins M.J."/>
            <person name="Karaoz U."/>
            <person name="Brodie E.L."/>
            <person name="Williams K.H."/>
            <person name="Hubbard S.S."/>
            <person name="Banfield J.F."/>
        </authorList>
    </citation>
    <scope>NUCLEOTIDE SEQUENCE [LARGE SCALE GENOMIC DNA]</scope>
</reference>
<evidence type="ECO:0000256" key="8">
    <source>
        <dbReference type="ARBA" id="ARBA00023136"/>
    </source>
</evidence>
<keyword evidence="9" id="KW-1003">Cell membrane</keyword>
<dbReference type="AlphaFoldDB" id="A0A1G2KW49"/>
<organism evidence="10 11">
    <name type="scientific">Candidatus Sungbacteria bacterium RIFCSPHIGHO2_02_FULL_53_17</name>
    <dbReference type="NCBI Taxonomy" id="1802275"/>
    <lineage>
        <taxon>Bacteria</taxon>
        <taxon>Candidatus Sungiibacteriota</taxon>
    </lineage>
</organism>
<evidence type="ECO:0000256" key="1">
    <source>
        <dbReference type="ARBA" id="ARBA00004141"/>
    </source>
</evidence>
<evidence type="ECO:0000256" key="4">
    <source>
        <dbReference type="ARBA" id="ARBA00022692"/>
    </source>
</evidence>